<evidence type="ECO:0000313" key="2">
    <source>
        <dbReference type="Proteomes" id="UP000059188"/>
    </source>
</evidence>
<protein>
    <submittedName>
        <fullName evidence="1">Uncharacterized protein</fullName>
    </submittedName>
</protein>
<accession>A0A0B7FVT9</accession>
<organism evidence="1 2">
    <name type="scientific">Thanatephorus cucumeris (strain AG1-IB / isolate 7/3/14)</name>
    <name type="common">Lettuce bottom rot fungus</name>
    <name type="synonym">Rhizoctonia solani</name>
    <dbReference type="NCBI Taxonomy" id="1108050"/>
    <lineage>
        <taxon>Eukaryota</taxon>
        <taxon>Fungi</taxon>
        <taxon>Dikarya</taxon>
        <taxon>Basidiomycota</taxon>
        <taxon>Agaricomycotina</taxon>
        <taxon>Agaricomycetes</taxon>
        <taxon>Cantharellales</taxon>
        <taxon>Ceratobasidiaceae</taxon>
        <taxon>Rhizoctonia</taxon>
        <taxon>Rhizoctonia solani AG-1</taxon>
    </lineage>
</organism>
<reference evidence="1 2" key="1">
    <citation type="submission" date="2014-11" db="EMBL/GenBank/DDBJ databases">
        <authorList>
            <person name="Wibberg Daniel"/>
        </authorList>
    </citation>
    <scope>NUCLEOTIDE SEQUENCE [LARGE SCALE GENOMIC DNA]</scope>
    <source>
        <strain evidence="1">Rhizoctonia solani AG1-IB 7/3/14</strain>
    </source>
</reference>
<keyword evidence="2" id="KW-1185">Reference proteome</keyword>
<name>A0A0B7FVT9_THACB</name>
<sequence>MSPDIRIYKERGLSRYQSAIYASPTVHPKSTNSVVLLRSLRRPQNVYWAGLAGGSLVAPCYLYLRPGGFPYILSRCGAYAPHLFPPHVPVRAPRAREESDPFYLFSASPAHPLLSIDFAPLTHLLFFSDTPTYSIRPGVGRPPELAPWRGPGGTPVRRTASLAPTLPSSGPGRLMLAFLHIRAPPTARGQVIQFTHS</sequence>
<gene>
    <name evidence="1" type="ORF">RSOLAG1IB_09581</name>
</gene>
<dbReference type="STRING" id="1108050.A0A0B7FVT9"/>
<dbReference type="Proteomes" id="UP000059188">
    <property type="component" value="Unassembled WGS sequence"/>
</dbReference>
<dbReference type="EMBL" id="LN679145">
    <property type="protein sequence ID" value="CEL60363.1"/>
    <property type="molecule type" value="Genomic_DNA"/>
</dbReference>
<proteinExistence type="predicted"/>
<evidence type="ECO:0000313" key="1">
    <source>
        <dbReference type="EMBL" id="CEL60363.1"/>
    </source>
</evidence>
<dbReference type="AlphaFoldDB" id="A0A0B7FVT9"/>